<name>A0ABQ7ID24_9HELO</name>
<keyword evidence="2" id="KW-0472">Membrane</keyword>
<keyword evidence="2" id="KW-0812">Transmembrane</keyword>
<reference evidence="4 5" key="1">
    <citation type="journal article" date="2020" name="Genome Biol. Evol.">
        <title>Comparative genomics of Sclerotiniaceae.</title>
        <authorList>
            <person name="Valero Jimenez C.A."/>
            <person name="Steentjes M."/>
            <person name="Scholten O.E."/>
            <person name="Van Kan J.A.L."/>
        </authorList>
    </citation>
    <scope>NUCLEOTIDE SEQUENCE [LARGE SCALE GENOMIC DNA]</scope>
    <source>
        <strain evidence="4 5">B1</strain>
    </source>
</reference>
<evidence type="ECO:0000256" key="2">
    <source>
        <dbReference type="SAM" id="Phobius"/>
    </source>
</evidence>
<feature type="transmembrane region" description="Helical" evidence="2">
    <location>
        <begin position="73"/>
        <end position="93"/>
    </location>
</feature>
<accession>A0ABQ7ID24</accession>
<dbReference type="EMBL" id="RCSX01000024">
    <property type="protein sequence ID" value="KAF7920753.1"/>
    <property type="molecule type" value="Genomic_DNA"/>
</dbReference>
<keyword evidence="5" id="KW-1185">Reference proteome</keyword>
<dbReference type="Proteomes" id="UP000783213">
    <property type="component" value="Unassembled WGS sequence"/>
</dbReference>
<feature type="region of interest" description="Disordered" evidence="1">
    <location>
        <begin position="44"/>
        <end position="67"/>
    </location>
</feature>
<feature type="compositionally biased region" description="Low complexity" evidence="1">
    <location>
        <begin position="44"/>
        <end position="58"/>
    </location>
</feature>
<gene>
    <name evidence="4" type="ORF">EAE98_008782</name>
</gene>
<dbReference type="RefSeq" id="XP_038807117.1">
    <property type="nucleotide sequence ID" value="XM_038956405.1"/>
</dbReference>
<feature type="signal peptide" evidence="3">
    <location>
        <begin position="1"/>
        <end position="17"/>
    </location>
</feature>
<keyword evidence="2" id="KW-1133">Transmembrane helix</keyword>
<keyword evidence="3" id="KW-0732">Signal</keyword>
<evidence type="ECO:0000313" key="4">
    <source>
        <dbReference type="EMBL" id="KAF7920753.1"/>
    </source>
</evidence>
<dbReference type="GeneID" id="62235555"/>
<evidence type="ECO:0000313" key="5">
    <source>
        <dbReference type="Proteomes" id="UP000783213"/>
    </source>
</evidence>
<evidence type="ECO:0000256" key="1">
    <source>
        <dbReference type="SAM" id="MobiDB-lite"/>
    </source>
</evidence>
<organism evidence="4 5">
    <name type="scientific">Botrytis deweyae</name>
    <dbReference type="NCBI Taxonomy" id="2478750"/>
    <lineage>
        <taxon>Eukaryota</taxon>
        <taxon>Fungi</taxon>
        <taxon>Dikarya</taxon>
        <taxon>Ascomycota</taxon>
        <taxon>Pezizomycotina</taxon>
        <taxon>Leotiomycetes</taxon>
        <taxon>Helotiales</taxon>
        <taxon>Sclerotiniaceae</taxon>
        <taxon>Botrytis</taxon>
    </lineage>
</organism>
<comment type="caution">
    <text evidence="4">The sequence shown here is derived from an EMBL/GenBank/DDBJ whole genome shotgun (WGS) entry which is preliminary data.</text>
</comment>
<sequence length="196" mass="21495">MISRLLGLIWLFSRVFAQDDDASPTVIGINYGSTTKLMTITTPTGTATSTPTRSSASTNINTNTAPSASSTHITRIVILIVTAVVCIPCGLILRRYRRQGYFFRPPKKPERKPNDTHLGIAELPQGRYHETTELMVEDSPGEMGLGGHHEMLEMEGSLLQPKEMPATGSTCMKWGTTSPEIQGFERKRGSMVVLPC</sequence>
<evidence type="ECO:0000256" key="3">
    <source>
        <dbReference type="SAM" id="SignalP"/>
    </source>
</evidence>
<feature type="chain" id="PRO_5046537840" evidence="3">
    <location>
        <begin position="18"/>
        <end position="196"/>
    </location>
</feature>
<protein>
    <submittedName>
        <fullName evidence="4">Uncharacterized protein</fullName>
    </submittedName>
</protein>
<proteinExistence type="predicted"/>